<accession>A0A923JZL2</accession>
<reference evidence="1" key="1">
    <citation type="journal article" date="2020" name="Microorganisms">
        <title>Reliable Identification of Environmental Pseudomonas Isolates Using the rpoD Gene.</title>
        <authorList>
            <consortium name="The Broad Institute Genome Sequencing Platform"/>
            <person name="Girard L."/>
            <person name="Lood C."/>
            <person name="Rokni-Zadeh H."/>
            <person name="van Noort V."/>
            <person name="Lavigne R."/>
            <person name="De Mot R."/>
        </authorList>
    </citation>
    <scope>NUCLEOTIDE SEQUENCE</scope>
    <source>
        <strain evidence="1">BW13M1</strain>
    </source>
</reference>
<reference evidence="1" key="2">
    <citation type="submission" date="2020-07" db="EMBL/GenBank/DDBJ databases">
        <authorList>
            <person name="Lood C."/>
            <person name="Girard L."/>
        </authorList>
    </citation>
    <scope>NUCLEOTIDE SEQUENCE</scope>
    <source>
        <strain evidence="1">BW13M1</strain>
    </source>
</reference>
<gene>
    <name evidence="1" type="ORF">HU751_14285</name>
</gene>
<sequence length="343" mass="39809">MQSNHLLYLLYGKKTAYLHEAKFSILSALRHQADRESFNITVFTDHPEAFAGWPVHTEFLDEATLADWMGPAGYVHRRKAMAIRRGMELAEKTIFVDTDTIFVKDPAMLFERVSDEHFLMDQFEFCWQHASQRDDYTGLVAELAASKRSPSPSLRLYNSGICGMTRRHTGLLDEAIALIDQWAHLHTQLHTMEQIAVSFMLGDKQVVEARDCVHHYYSQKSYYHAMVGLFFQRFDEQFSRALVEVSRGVPSHIPPPNLTHRVGNRFRLMGLSSELRKVGRYYLLGRKPSTCVYLNATRYVFWDKALEVLNQMPTPEKRDEVDKLWAQDRDFHAFAERRSRAVS</sequence>
<comment type="caution">
    <text evidence="1">The sequence shown here is derived from an EMBL/GenBank/DDBJ whole genome shotgun (WGS) entry which is preliminary data.</text>
</comment>
<dbReference type="EMBL" id="JABWRJ010000017">
    <property type="protein sequence ID" value="MBC3446947.1"/>
    <property type="molecule type" value="Genomic_DNA"/>
</dbReference>
<dbReference type="SUPFAM" id="SSF53448">
    <property type="entry name" value="Nucleotide-diphospho-sugar transferases"/>
    <property type="match status" value="1"/>
</dbReference>
<proteinExistence type="predicted"/>
<evidence type="ECO:0008006" key="2">
    <source>
        <dbReference type="Google" id="ProtNLM"/>
    </source>
</evidence>
<organism evidence="1">
    <name type="scientific">Pseudomonas peradeniyensis</name>
    <dbReference type="NCBI Taxonomy" id="2745488"/>
    <lineage>
        <taxon>Bacteria</taxon>
        <taxon>Pseudomonadati</taxon>
        <taxon>Pseudomonadota</taxon>
        <taxon>Gammaproteobacteria</taxon>
        <taxon>Pseudomonadales</taxon>
        <taxon>Pseudomonadaceae</taxon>
        <taxon>Pseudomonas</taxon>
    </lineage>
</organism>
<evidence type="ECO:0000313" key="1">
    <source>
        <dbReference type="EMBL" id="MBC3446947.1"/>
    </source>
</evidence>
<name>A0A923JZL2_9PSED</name>
<dbReference type="RefSeq" id="WP_186733704.1">
    <property type="nucleotide sequence ID" value="NZ_JABWRJ020000001.1"/>
</dbReference>
<dbReference type="InterPro" id="IPR029044">
    <property type="entry name" value="Nucleotide-diphossugar_trans"/>
</dbReference>
<dbReference type="AlphaFoldDB" id="A0A923JZL2"/>
<protein>
    <recommendedName>
        <fullName evidence="2">Nucleotide-diphospho-sugar transferase domain-containing protein</fullName>
    </recommendedName>
</protein>